<dbReference type="Proteomes" id="UP000326396">
    <property type="component" value="Linkage Group LG14"/>
</dbReference>
<evidence type="ECO:0000313" key="4">
    <source>
        <dbReference type="EMBL" id="KAD5962052.1"/>
    </source>
</evidence>
<comment type="caution">
    <text evidence="4">The sequence shown here is derived from an EMBL/GenBank/DDBJ whole genome shotgun (WGS) entry which is preliminary data.</text>
</comment>
<feature type="compositionally biased region" description="Polar residues" evidence="1">
    <location>
        <begin position="603"/>
        <end position="613"/>
    </location>
</feature>
<keyword evidence="2" id="KW-0812">Transmembrane</keyword>
<dbReference type="InterPro" id="IPR025724">
    <property type="entry name" value="GAG-pre-integrase_dom"/>
</dbReference>
<dbReference type="SUPFAM" id="SSF53098">
    <property type="entry name" value="Ribonuclease H-like"/>
    <property type="match status" value="1"/>
</dbReference>
<dbReference type="InterPro" id="IPR012337">
    <property type="entry name" value="RNaseH-like_sf"/>
</dbReference>
<feature type="compositionally biased region" description="Polar residues" evidence="1">
    <location>
        <begin position="1072"/>
        <end position="1098"/>
    </location>
</feature>
<gene>
    <name evidence="4" type="ORF">E3N88_13525</name>
</gene>
<organism evidence="4 5">
    <name type="scientific">Mikania micrantha</name>
    <name type="common">bitter vine</name>
    <dbReference type="NCBI Taxonomy" id="192012"/>
    <lineage>
        <taxon>Eukaryota</taxon>
        <taxon>Viridiplantae</taxon>
        <taxon>Streptophyta</taxon>
        <taxon>Embryophyta</taxon>
        <taxon>Tracheophyta</taxon>
        <taxon>Spermatophyta</taxon>
        <taxon>Magnoliopsida</taxon>
        <taxon>eudicotyledons</taxon>
        <taxon>Gunneridae</taxon>
        <taxon>Pentapetalae</taxon>
        <taxon>asterids</taxon>
        <taxon>campanulids</taxon>
        <taxon>Asterales</taxon>
        <taxon>Asteraceae</taxon>
        <taxon>Asteroideae</taxon>
        <taxon>Heliantheae alliance</taxon>
        <taxon>Eupatorieae</taxon>
        <taxon>Mikania</taxon>
    </lineage>
</organism>
<feature type="transmembrane region" description="Helical" evidence="2">
    <location>
        <begin position="86"/>
        <end position="109"/>
    </location>
</feature>
<dbReference type="GO" id="GO:0015074">
    <property type="term" value="P:DNA integration"/>
    <property type="evidence" value="ECO:0007669"/>
    <property type="project" value="InterPro"/>
</dbReference>
<keyword evidence="2" id="KW-1133">Transmembrane helix</keyword>
<evidence type="ECO:0000259" key="3">
    <source>
        <dbReference type="PROSITE" id="PS50994"/>
    </source>
</evidence>
<dbReference type="InterPro" id="IPR001584">
    <property type="entry name" value="Integrase_cat-core"/>
</dbReference>
<dbReference type="EMBL" id="SZYD01000006">
    <property type="protein sequence ID" value="KAD5962052.1"/>
    <property type="molecule type" value="Genomic_DNA"/>
</dbReference>
<accession>A0A5N6PBH6</accession>
<evidence type="ECO:0000313" key="5">
    <source>
        <dbReference type="Proteomes" id="UP000326396"/>
    </source>
</evidence>
<feature type="region of interest" description="Disordered" evidence="1">
    <location>
        <begin position="589"/>
        <end position="613"/>
    </location>
</feature>
<dbReference type="PROSITE" id="PS50994">
    <property type="entry name" value="INTEGRASE"/>
    <property type="match status" value="1"/>
</dbReference>
<dbReference type="Pfam" id="PF25597">
    <property type="entry name" value="SH3_retrovirus"/>
    <property type="match status" value="1"/>
</dbReference>
<dbReference type="Pfam" id="PF13976">
    <property type="entry name" value="gag_pre-integrs"/>
    <property type="match status" value="1"/>
</dbReference>
<dbReference type="PANTHER" id="PTHR47481:SF39">
    <property type="entry name" value="TRANSCRIPTION FACTOR INTERACTOR AND REGULATOR CCHC(ZN) FAMILY"/>
    <property type="match status" value="1"/>
</dbReference>
<feature type="compositionally biased region" description="Pro residues" evidence="1">
    <location>
        <begin position="1048"/>
        <end position="1060"/>
    </location>
</feature>
<dbReference type="Pfam" id="PF22936">
    <property type="entry name" value="Pol_BBD"/>
    <property type="match status" value="1"/>
</dbReference>
<sequence length="1098" mass="123292">MTGLFEMAVLDEKEVFVRAGKEEKGLYGLEQIWIGWLKHSACVRFMYDEDEMTGMIRLDDLNSLLVLILCIMKMKMKMAGMIRLDGLNSLLVFILCMMKMKMAGMIRFLSSFKLNSETGIGWLKHSACVRFMYDEDEMTGMIRLDGLHSLLVFIFCLMKMKMAGMIRLDDLNSLLVLILCIMKMAGMIRLNGLNTLLMYDEDEMTGMIRRGRLGVCWTMHCSDRKINNQDRIDLLAIRDDLIGWLTLSACVHFLFDEDEDGRDDQLSMATLTSFDQKVKAIHNSHKFGFTLNSGNYSSWLLVIHPFLVTNHLFGYIDGSIPCPPQTIAAPATSSKDAALSAHQPNPQYTIWLSNDAHVRMLLLSTISEAALHHARGTLTARDLWLALEQAFAPHTSSREYTLKTQLLRISMKADETPTTYLQRAQEYSSALANIGEPLKDKDLVMMVVSGLRDEYHGVKTMALTRQLAFNELHAVIADHDYMLKRTAPTVPPTQAFSAMVKPPATSPSPPPDAAVQAVQQLAAQLGVQLRLPSQSQALYTQRSSKGHQRGRGASNRSGGPNTGNRGQFSWASNQNVVYGSSNRCGIGHLPSQCPNRDPATIRPRQQPSANFAASRSYAHQAWLPDTGSSHHSRPDLSSLDYSEPYHGGDNLHVGNGKGLPILHIGSSTFTSPNRTFRLTNILHVPQLKQNLLSVQQFCRDNHVYFEFHDSFFAVKDKTTHNTLLTGPSNDGLYSLQFPRQQVIPRVAFSAHRASSDLWHQRLGHPHPQLLKSMLSLFQLPVTSSSCSVSFCEPCAIGKSSKLHLLSSAFTSSNVLDLIISDVWGPSPVPSSEGHNYFLLCVDHFSKFMWIFPLKRKSDVFPTFKQFLVMVERQFNTKLKQVQTDWGGEFRSLSSFFQSLGILHRLSCPHTSEQNGVVERRHRHVVETGLTLLAQSHVTPHFWQFAYDTAVYLINRMPSRSNSSLSPFQHLFKHPPDYSFLRVFGSQCFPHLRPYNAHKMEFRSTPCVFLGYSSQHHGYRCLDPETDRIYIARHPPHPDVPANTAAVIPDPPSPPSSPPPTLHTYHRRHKQPASVQPPNTTATIAPPSESTAPSNTQSV</sequence>
<name>A0A5N6PBH6_9ASTR</name>
<evidence type="ECO:0000256" key="1">
    <source>
        <dbReference type="SAM" id="MobiDB-lite"/>
    </source>
</evidence>
<dbReference type="InterPro" id="IPR057670">
    <property type="entry name" value="SH3_retrovirus"/>
</dbReference>
<feature type="compositionally biased region" description="Polar residues" evidence="1">
    <location>
        <begin position="554"/>
        <end position="569"/>
    </location>
</feature>
<dbReference type="GO" id="GO:0003676">
    <property type="term" value="F:nucleic acid binding"/>
    <property type="evidence" value="ECO:0007669"/>
    <property type="project" value="InterPro"/>
</dbReference>
<evidence type="ECO:0000256" key="2">
    <source>
        <dbReference type="SAM" id="Phobius"/>
    </source>
</evidence>
<dbReference type="Pfam" id="PF14223">
    <property type="entry name" value="Retrotran_gag_2"/>
    <property type="match status" value="1"/>
</dbReference>
<feature type="domain" description="Integrase catalytic" evidence="3">
    <location>
        <begin position="810"/>
        <end position="974"/>
    </location>
</feature>
<dbReference type="PANTHER" id="PTHR47481">
    <property type="match status" value="1"/>
</dbReference>
<feature type="region of interest" description="Disordered" evidence="1">
    <location>
        <begin position="1031"/>
        <end position="1098"/>
    </location>
</feature>
<reference evidence="4 5" key="1">
    <citation type="submission" date="2019-05" db="EMBL/GenBank/DDBJ databases">
        <title>Mikania micrantha, genome provides insights into the molecular mechanism of rapid growth.</title>
        <authorList>
            <person name="Liu B."/>
        </authorList>
    </citation>
    <scope>NUCLEOTIDE SEQUENCE [LARGE SCALE GENOMIC DNA]</scope>
    <source>
        <strain evidence="4">NLD-2019</strain>
        <tissue evidence="4">Leaf</tissue>
    </source>
</reference>
<dbReference type="OrthoDB" id="1938465at2759"/>
<proteinExistence type="predicted"/>
<keyword evidence="5" id="KW-1185">Reference proteome</keyword>
<dbReference type="Gene3D" id="3.30.420.10">
    <property type="entry name" value="Ribonuclease H-like superfamily/Ribonuclease H"/>
    <property type="match status" value="1"/>
</dbReference>
<protein>
    <recommendedName>
        <fullName evidence="3">Integrase catalytic domain-containing protein</fullName>
    </recommendedName>
</protein>
<feature type="region of interest" description="Disordered" evidence="1">
    <location>
        <begin position="494"/>
        <end position="513"/>
    </location>
</feature>
<dbReference type="AlphaFoldDB" id="A0A5N6PBH6"/>
<feature type="region of interest" description="Disordered" evidence="1">
    <location>
        <begin position="537"/>
        <end position="569"/>
    </location>
</feature>
<feature type="transmembrane region" description="Helical" evidence="2">
    <location>
        <begin position="140"/>
        <end position="158"/>
    </location>
</feature>
<keyword evidence="2" id="KW-0472">Membrane</keyword>
<dbReference type="InterPro" id="IPR054722">
    <property type="entry name" value="PolX-like_BBD"/>
</dbReference>
<dbReference type="InterPro" id="IPR036397">
    <property type="entry name" value="RNaseH_sf"/>
</dbReference>
<feature type="transmembrane region" description="Helical" evidence="2">
    <location>
        <begin position="170"/>
        <end position="188"/>
    </location>
</feature>